<dbReference type="Proteomes" id="UP001151760">
    <property type="component" value="Unassembled WGS sequence"/>
</dbReference>
<proteinExistence type="predicted"/>
<keyword evidence="3" id="KW-1185">Reference proteome</keyword>
<feature type="compositionally biased region" description="Acidic residues" evidence="1">
    <location>
        <begin position="29"/>
        <end position="46"/>
    </location>
</feature>
<feature type="compositionally biased region" description="Acidic residues" evidence="1">
    <location>
        <begin position="55"/>
        <end position="66"/>
    </location>
</feature>
<organism evidence="2 3">
    <name type="scientific">Tanacetum coccineum</name>
    <dbReference type="NCBI Taxonomy" id="301880"/>
    <lineage>
        <taxon>Eukaryota</taxon>
        <taxon>Viridiplantae</taxon>
        <taxon>Streptophyta</taxon>
        <taxon>Embryophyta</taxon>
        <taxon>Tracheophyta</taxon>
        <taxon>Spermatophyta</taxon>
        <taxon>Magnoliopsida</taxon>
        <taxon>eudicotyledons</taxon>
        <taxon>Gunneridae</taxon>
        <taxon>Pentapetalae</taxon>
        <taxon>asterids</taxon>
        <taxon>campanulids</taxon>
        <taxon>Asterales</taxon>
        <taxon>Asteraceae</taxon>
        <taxon>Asteroideae</taxon>
        <taxon>Anthemideae</taxon>
        <taxon>Anthemidinae</taxon>
        <taxon>Tanacetum</taxon>
    </lineage>
</organism>
<dbReference type="EMBL" id="BQNB010015441">
    <property type="protein sequence ID" value="GJT40079.1"/>
    <property type="molecule type" value="Genomic_DNA"/>
</dbReference>
<protein>
    <submittedName>
        <fullName evidence="2">Uncharacterized protein</fullName>
    </submittedName>
</protein>
<sequence length="66" mass="7485">MPIGEDSSTFDALSDYSEILYDSNNDGTSSDDNDFEDIEYVDESPPDSELVNLEEVNDIDQEEERD</sequence>
<gene>
    <name evidence="2" type="ORF">Tco_0939944</name>
</gene>
<evidence type="ECO:0000313" key="2">
    <source>
        <dbReference type="EMBL" id="GJT40079.1"/>
    </source>
</evidence>
<reference evidence="2" key="1">
    <citation type="journal article" date="2022" name="Int. J. Mol. Sci.">
        <title>Draft Genome of Tanacetum Coccineum: Genomic Comparison of Closely Related Tanacetum-Family Plants.</title>
        <authorList>
            <person name="Yamashiro T."/>
            <person name="Shiraishi A."/>
            <person name="Nakayama K."/>
            <person name="Satake H."/>
        </authorList>
    </citation>
    <scope>NUCLEOTIDE SEQUENCE</scope>
</reference>
<evidence type="ECO:0000256" key="1">
    <source>
        <dbReference type="SAM" id="MobiDB-lite"/>
    </source>
</evidence>
<name>A0ABQ5DSP1_9ASTR</name>
<reference evidence="2" key="2">
    <citation type="submission" date="2022-01" db="EMBL/GenBank/DDBJ databases">
        <authorList>
            <person name="Yamashiro T."/>
            <person name="Shiraishi A."/>
            <person name="Satake H."/>
            <person name="Nakayama K."/>
        </authorList>
    </citation>
    <scope>NUCLEOTIDE SEQUENCE</scope>
</reference>
<evidence type="ECO:0000313" key="3">
    <source>
        <dbReference type="Proteomes" id="UP001151760"/>
    </source>
</evidence>
<accession>A0ABQ5DSP1</accession>
<feature type="region of interest" description="Disordered" evidence="1">
    <location>
        <begin position="21"/>
        <end position="66"/>
    </location>
</feature>
<comment type="caution">
    <text evidence="2">The sequence shown here is derived from an EMBL/GenBank/DDBJ whole genome shotgun (WGS) entry which is preliminary data.</text>
</comment>